<name>A0A371HG48_MUCPR</name>
<dbReference type="Proteomes" id="UP000257109">
    <property type="component" value="Unassembled WGS sequence"/>
</dbReference>
<gene>
    <name evidence="1" type="ORF">CR513_14858</name>
</gene>
<dbReference type="STRING" id="157652.A0A371HG48"/>
<dbReference type="GO" id="GO:0009536">
    <property type="term" value="C:plastid"/>
    <property type="evidence" value="ECO:0007669"/>
    <property type="project" value="TreeGrafter"/>
</dbReference>
<evidence type="ECO:0000313" key="2">
    <source>
        <dbReference type="Proteomes" id="UP000257109"/>
    </source>
</evidence>
<dbReference type="AlphaFoldDB" id="A0A371HG48"/>
<proteinExistence type="predicted"/>
<sequence length="260" mass="28657">MDASAPDNVDDYSPSSTVIKFDRPVPLLRGPLPAGPSDDASSSGPYVLAFRDSRAWASSFATCERKIVEQCEEGARIGCAVSASRNCKPPWWKALAGLKLSDLKEREECEVREMADCFVAAKEKCVGFAREKCLVPFRDARIRVGKGVLSSKDVGKLIGLASMPENESSLLLMSLMGGWDLAATNCRASELLGSDYYVQCIFDQLALGPGGYLIELGIKWLRSIRCWRIQERRQGRLGVGQLGGSEYRFEVCLDSDETYY</sequence>
<dbReference type="EMBL" id="QJKJ01002688">
    <property type="protein sequence ID" value="RDY01773.1"/>
    <property type="molecule type" value="Genomic_DNA"/>
</dbReference>
<dbReference type="PANTHER" id="PTHR36773:SF1">
    <property type="entry name" value="EXPRESSED PROTEIN"/>
    <property type="match status" value="1"/>
</dbReference>
<comment type="caution">
    <text evidence="1">The sequence shown here is derived from an EMBL/GenBank/DDBJ whole genome shotgun (WGS) entry which is preliminary data.</text>
</comment>
<feature type="non-terminal residue" evidence="1">
    <location>
        <position position="1"/>
    </location>
</feature>
<dbReference type="OrthoDB" id="1928518at2759"/>
<organism evidence="1 2">
    <name type="scientific">Mucuna pruriens</name>
    <name type="common">Velvet bean</name>
    <name type="synonym">Dolichos pruriens</name>
    <dbReference type="NCBI Taxonomy" id="157652"/>
    <lineage>
        <taxon>Eukaryota</taxon>
        <taxon>Viridiplantae</taxon>
        <taxon>Streptophyta</taxon>
        <taxon>Embryophyta</taxon>
        <taxon>Tracheophyta</taxon>
        <taxon>Spermatophyta</taxon>
        <taxon>Magnoliopsida</taxon>
        <taxon>eudicotyledons</taxon>
        <taxon>Gunneridae</taxon>
        <taxon>Pentapetalae</taxon>
        <taxon>rosids</taxon>
        <taxon>fabids</taxon>
        <taxon>Fabales</taxon>
        <taxon>Fabaceae</taxon>
        <taxon>Papilionoideae</taxon>
        <taxon>50 kb inversion clade</taxon>
        <taxon>NPAAA clade</taxon>
        <taxon>indigoferoid/millettioid clade</taxon>
        <taxon>Phaseoleae</taxon>
        <taxon>Mucuna</taxon>
    </lineage>
</organism>
<keyword evidence="2" id="KW-1185">Reference proteome</keyword>
<protein>
    <submittedName>
        <fullName evidence="1">Uncharacterized protein</fullName>
    </submittedName>
</protein>
<dbReference type="PANTHER" id="PTHR36773">
    <property type="entry name" value="EXPRESSED PROTEIN"/>
    <property type="match status" value="1"/>
</dbReference>
<accession>A0A371HG48</accession>
<reference evidence="1" key="1">
    <citation type="submission" date="2018-05" db="EMBL/GenBank/DDBJ databases">
        <title>Draft genome of Mucuna pruriens seed.</title>
        <authorList>
            <person name="Nnadi N.E."/>
            <person name="Vos R."/>
            <person name="Hasami M.H."/>
            <person name="Devisetty U.K."/>
            <person name="Aguiy J.C."/>
        </authorList>
    </citation>
    <scope>NUCLEOTIDE SEQUENCE [LARGE SCALE GENOMIC DNA]</scope>
    <source>
        <strain evidence="1">JCA_2017</strain>
    </source>
</reference>
<evidence type="ECO:0000313" key="1">
    <source>
        <dbReference type="EMBL" id="RDY01773.1"/>
    </source>
</evidence>